<dbReference type="Pfam" id="PF04419">
    <property type="entry name" value="SERF-like_N"/>
    <property type="match status" value="1"/>
</dbReference>
<organism evidence="6">
    <name type="scientific">Rodentolepis nana</name>
    <name type="common">Dwarf tapeworm</name>
    <name type="synonym">Hymenolepis nana</name>
    <dbReference type="NCBI Taxonomy" id="102285"/>
    <lineage>
        <taxon>Eukaryota</taxon>
        <taxon>Metazoa</taxon>
        <taxon>Spiralia</taxon>
        <taxon>Lophotrochozoa</taxon>
        <taxon>Platyhelminthes</taxon>
        <taxon>Cestoda</taxon>
        <taxon>Eucestoda</taxon>
        <taxon>Cyclophyllidea</taxon>
        <taxon>Hymenolepididae</taxon>
        <taxon>Rodentolepis</taxon>
    </lineage>
</organism>
<comment type="similarity">
    <text evidence="1">Belongs to the SERF family.</text>
</comment>
<evidence type="ECO:0000259" key="3">
    <source>
        <dbReference type="Pfam" id="PF04419"/>
    </source>
</evidence>
<reference evidence="4 5" key="2">
    <citation type="submission" date="2018-11" db="EMBL/GenBank/DDBJ databases">
        <authorList>
            <consortium name="Pathogen Informatics"/>
        </authorList>
    </citation>
    <scope>NUCLEOTIDE SEQUENCE [LARGE SCALE GENOMIC DNA]</scope>
</reference>
<evidence type="ECO:0000256" key="1">
    <source>
        <dbReference type="ARBA" id="ARBA00007309"/>
    </source>
</evidence>
<dbReference type="PANTHER" id="PTHR13596:SF0">
    <property type="entry name" value="SI:CH211-39K3.2-RELATED"/>
    <property type="match status" value="1"/>
</dbReference>
<proteinExistence type="inferred from homology"/>
<dbReference type="InterPro" id="IPR007513">
    <property type="entry name" value="SERF-like_N"/>
</dbReference>
<dbReference type="AlphaFoldDB" id="A0A0R3T9E2"/>
<name>A0A0R3T9E2_RODNA</name>
<evidence type="ECO:0000313" key="4">
    <source>
        <dbReference type="EMBL" id="VDN99538.1"/>
    </source>
</evidence>
<reference evidence="6" key="1">
    <citation type="submission" date="2017-02" db="UniProtKB">
        <authorList>
            <consortium name="WormBaseParasite"/>
        </authorList>
    </citation>
    <scope>IDENTIFICATION</scope>
</reference>
<accession>A0A0R3T9E2</accession>
<keyword evidence="5" id="KW-1185">Reference proteome</keyword>
<dbReference type="OrthoDB" id="18018at2759"/>
<sequence>MSGVDGLSDKLVFRLFAGGGGNQRELARKRNQAKQKELQKNSSAKDKGGNKGLTLQERRERDAAALRAKTEKKKAQEQQTQ</sequence>
<evidence type="ECO:0000256" key="2">
    <source>
        <dbReference type="SAM" id="MobiDB-lite"/>
    </source>
</evidence>
<feature type="compositionally biased region" description="Basic and acidic residues" evidence="2">
    <location>
        <begin position="34"/>
        <end position="49"/>
    </location>
</feature>
<evidence type="ECO:0000313" key="5">
    <source>
        <dbReference type="Proteomes" id="UP000278807"/>
    </source>
</evidence>
<evidence type="ECO:0000313" key="6">
    <source>
        <dbReference type="WBParaSite" id="HNAJ_0000368101-mRNA-1"/>
    </source>
</evidence>
<gene>
    <name evidence="4" type="ORF">HNAJ_LOCUS3679</name>
</gene>
<dbReference type="Proteomes" id="UP000278807">
    <property type="component" value="Unassembled WGS sequence"/>
</dbReference>
<dbReference type="InterPro" id="IPR040211">
    <property type="entry name" value="SERF1/2-like"/>
</dbReference>
<feature type="domain" description="Small EDRK-rich factor-like N-terminal" evidence="3">
    <location>
        <begin position="21"/>
        <end position="59"/>
    </location>
</feature>
<feature type="region of interest" description="Disordered" evidence="2">
    <location>
        <begin position="18"/>
        <end position="81"/>
    </location>
</feature>
<dbReference type="PANTHER" id="PTHR13596">
    <property type="entry name" value="SMALL EDRK-RICH FACTOR 1"/>
    <property type="match status" value="1"/>
</dbReference>
<protein>
    <submittedName>
        <fullName evidence="6">4F5 domain-containing protein</fullName>
    </submittedName>
</protein>
<dbReference type="STRING" id="102285.A0A0R3T9E2"/>
<dbReference type="WBParaSite" id="HNAJ_0000368101-mRNA-1">
    <property type="protein sequence ID" value="HNAJ_0000368101-mRNA-1"/>
    <property type="gene ID" value="HNAJ_0000368101"/>
</dbReference>
<dbReference type="EMBL" id="UZAE01002233">
    <property type="protein sequence ID" value="VDN99538.1"/>
    <property type="molecule type" value="Genomic_DNA"/>
</dbReference>